<evidence type="ECO:0000313" key="3">
    <source>
        <dbReference type="Proteomes" id="UP001168990"/>
    </source>
</evidence>
<evidence type="ECO:0000313" key="2">
    <source>
        <dbReference type="EMBL" id="KAK0160327.1"/>
    </source>
</evidence>
<organism evidence="2 3">
    <name type="scientific">Microctonus aethiopoides</name>
    <dbReference type="NCBI Taxonomy" id="144406"/>
    <lineage>
        <taxon>Eukaryota</taxon>
        <taxon>Metazoa</taxon>
        <taxon>Ecdysozoa</taxon>
        <taxon>Arthropoda</taxon>
        <taxon>Hexapoda</taxon>
        <taxon>Insecta</taxon>
        <taxon>Pterygota</taxon>
        <taxon>Neoptera</taxon>
        <taxon>Endopterygota</taxon>
        <taxon>Hymenoptera</taxon>
        <taxon>Apocrita</taxon>
        <taxon>Ichneumonoidea</taxon>
        <taxon>Braconidae</taxon>
        <taxon>Euphorinae</taxon>
        <taxon>Microctonus</taxon>
    </lineage>
</organism>
<feature type="region of interest" description="Disordered" evidence="1">
    <location>
        <begin position="37"/>
        <end position="73"/>
    </location>
</feature>
<dbReference type="EMBL" id="JAQQBS010001423">
    <property type="protein sequence ID" value="KAK0160327.1"/>
    <property type="molecule type" value="Genomic_DNA"/>
</dbReference>
<comment type="caution">
    <text evidence="2">The sequence shown here is derived from an EMBL/GenBank/DDBJ whole genome shotgun (WGS) entry which is preliminary data.</text>
</comment>
<gene>
    <name evidence="2" type="ORF">PV328_007752</name>
</gene>
<keyword evidence="3" id="KW-1185">Reference proteome</keyword>
<accession>A0AA39C9D4</accession>
<reference evidence="2" key="2">
    <citation type="submission" date="2023-03" db="EMBL/GenBank/DDBJ databases">
        <authorList>
            <person name="Inwood S.N."/>
            <person name="Skelly J.G."/>
            <person name="Guhlin J."/>
            <person name="Harrop T.W.R."/>
            <person name="Goldson S.G."/>
            <person name="Dearden P.K."/>
        </authorList>
    </citation>
    <scope>NUCLEOTIDE SEQUENCE</scope>
    <source>
        <strain evidence="2">Irish</strain>
        <tissue evidence="2">Whole body</tissue>
    </source>
</reference>
<protein>
    <submittedName>
        <fullName evidence="2">Uncharacterized protein</fullName>
    </submittedName>
</protein>
<dbReference type="Proteomes" id="UP001168990">
    <property type="component" value="Unassembled WGS sequence"/>
</dbReference>
<sequence length="73" mass="8125">MPSHEDGSTDGLDIFELELSYGESDVNCLKIQNAHFEGNSSSEEEVELQLNSKDLASNSDDNESDFEIIDEIE</sequence>
<evidence type="ECO:0000256" key="1">
    <source>
        <dbReference type="SAM" id="MobiDB-lite"/>
    </source>
</evidence>
<feature type="compositionally biased region" description="Acidic residues" evidence="1">
    <location>
        <begin position="60"/>
        <end position="73"/>
    </location>
</feature>
<dbReference type="AlphaFoldDB" id="A0AA39C9D4"/>
<proteinExistence type="predicted"/>
<reference evidence="2" key="1">
    <citation type="journal article" date="2023" name="bioRxiv">
        <title>Scaffold-level genome assemblies of two parasitoid biocontrol wasps reveal the parthenogenesis mechanism and an associated novel virus.</title>
        <authorList>
            <person name="Inwood S."/>
            <person name="Skelly J."/>
            <person name="Guhlin J."/>
            <person name="Harrop T."/>
            <person name="Goldson S."/>
            <person name="Dearden P."/>
        </authorList>
    </citation>
    <scope>NUCLEOTIDE SEQUENCE</scope>
    <source>
        <strain evidence="2">Irish</strain>
        <tissue evidence="2">Whole body</tissue>
    </source>
</reference>
<name>A0AA39C9D4_9HYME</name>
<feature type="compositionally biased region" description="Polar residues" evidence="1">
    <location>
        <begin position="49"/>
        <end position="59"/>
    </location>
</feature>